<dbReference type="Proteomes" id="UP000001798">
    <property type="component" value="Chromosome 8"/>
</dbReference>
<evidence type="ECO:0000256" key="1">
    <source>
        <dbReference type="SAM" id="MobiDB-lite"/>
    </source>
</evidence>
<dbReference type="GeneID" id="36394433"/>
<keyword evidence="3" id="KW-1185">Reference proteome</keyword>
<reference evidence="2 3" key="3">
    <citation type="journal article" date="2017" name="Mol. Plant Pathol.">
        <title>A gapless genome sequence of the fungus Botrytis cinerea.</title>
        <authorList>
            <person name="Van Kan J.A."/>
            <person name="Stassen J.H."/>
            <person name="Mosbach A."/>
            <person name="Van Der Lee T.A."/>
            <person name="Faino L."/>
            <person name="Farmer A.D."/>
            <person name="Papasotiriou D.G."/>
            <person name="Zhou S."/>
            <person name="Seidl M.F."/>
            <person name="Cottam E."/>
            <person name="Edel D."/>
            <person name="Hahn M."/>
            <person name="Schwartz D.C."/>
            <person name="Dietrich R.A."/>
            <person name="Widdison S."/>
            <person name="Scalliet G."/>
        </authorList>
    </citation>
    <scope>NUCLEOTIDE SEQUENCE [LARGE SCALE GENOMIC DNA]</scope>
    <source>
        <strain evidence="2 3">B05.10</strain>
    </source>
</reference>
<dbReference type="AlphaFoldDB" id="A0A384JRH2"/>
<evidence type="ECO:0000313" key="2">
    <source>
        <dbReference type="EMBL" id="ATZ52964.1"/>
    </source>
</evidence>
<sequence length="171" mass="19239">MLVSHVLLSLSHSLHLHGHAFEHVKASDTLKTIQISRHNSQTSLHGTAPLQNLDHLTTMTSFIVPSKNYFLPLSLSMDFPRIGRRDPCHGRTDECMLYASTAKGQTHKMLIASRQKRREKNVCNSNQFKSFSSMRVCMRVSTGTGIQMTDPSDMPNSLQTTHHAKIEDQAQ</sequence>
<feature type="compositionally biased region" description="Polar residues" evidence="1">
    <location>
        <begin position="145"/>
        <end position="161"/>
    </location>
</feature>
<accession>A0A384JRH2</accession>
<proteinExistence type="predicted"/>
<gene>
    <name evidence="2" type="ORF">BCIN_08g05790</name>
</gene>
<protein>
    <submittedName>
        <fullName evidence="2">Uncharacterized protein</fullName>
    </submittedName>
</protein>
<dbReference type="KEGG" id="bfu:BCIN_08g05790"/>
<organism evidence="2 3">
    <name type="scientific">Botryotinia fuckeliana (strain B05.10)</name>
    <name type="common">Noble rot fungus</name>
    <name type="synonym">Botrytis cinerea</name>
    <dbReference type="NCBI Taxonomy" id="332648"/>
    <lineage>
        <taxon>Eukaryota</taxon>
        <taxon>Fungi</taxon>
        <taxon>Dikarya</taxon>
        <taxon>Ascomycota</taxon>
        <taxon>Pezizomycotina</taxon>
        <taxon>Leotiomycetes</taxon>
        <taxon>Helotiales</taxon>
        <taxon>Sclerotiniaceae</taxon>
        <taxon>Botrytis</taxon>
    </lineage>
</organism>
<reference evidence="2 3" key="2">
    <citation type="journal article" date="2012" name="Eukaryot. Cell">
        <title>Genome update of Botrytis cinerea strains B05.10 and T4.</title>
        <authorList>
            <person name="Staats M."/>
            <person name="van Kan J.A."/>
        </authorList>
    </citation>
    <scope>NUCLEOTIDE SEQUENCE [LARGE SCALE GENOMIC DNA]</scope>
    <source>
        <strain evidence="2 3">B05.10</strain>
    </source>
</reference>
<name>A0A384JRH2_BOTFB</name>
<dbReference type="RefSeq" id="XP_024550527.1">
    <property type="nucleotide sequence ID" value="XM_024698304.1"/>
</dbReference>
<dbReference type="VEuPathDB" id="FungiDB:Bcin08g05790"/>
<dbReference type="EMBL" id="CP009812">
    <property type="protein sequence ID" value="ATZ52964.1"/>
    <property type="molecule type" value="Genomic_DNA"/>
</dbReference>
<feature type="region of interest" description="Disordered" evidence="1">
    <location>
        <begin position="145"/>
        <end position="171"/>
    </location>
</feature>
<reference evidence="2 3" key="1">
    <citation type="journal article" date="2011" name="PLoS Genet.">
        <title>Genomic analysis of the necrotrophic fungal pathogens Sclerotinia sclerotiorum and Botrytis cinerea.</title>
        <authorList>
            <person name="Amselem J."/>
            <person name="Cuomo C.A."/>
            <person name="van Kan J.A."/>
            <person name="Viaud M."/>
            <person name="Benito E.P."/>
            <person name="Couloux A."/>
            <person name="Coutinho P.M."/>
            <person name="de Vries R.P."/>
            <person name="Dyer P.S."/>
            <person name="Fillinger S."/>
            <person name="Fournier E."/>
            <person name="Gout L."/>
            <person name="Hahn M."/>
            <person name="Kohn L."/>
            <person name="Lapalu N."/>
            <person name="Plummer K.M."/>
            <person name="Pradier J.M."/>
            <person name="Quevillon E."/>
            <person name="Sharon A."/>
            <person name="Simon A."/>
            <person name="ten Have A."/>
            <person name="Tudzynski B."/>
            <person name="Tudzynski P."/>
            <person name="Wincker P."/>
            <person name="Andrew M."/>
            <person name="Anthouard V."/>
            <person name="Beever R.E."/>
            <person name="Beffa R."/>
            <person name="Benoit I."/>
            <person name="Bouzid O."/>
            <person name="Brault B."/>
            <person name="Chen Z."/>
            <person name="Choquer M."/>
            <person name="Collemare J."/>
            <person name="Cotton P."/>
            <person name="Danchin E.G."/>
            <person name="Da Silva C."/>
            <person name="Gautier A."/>
            <person name="Giraud C."/>
            <person name="Giraud T."/>
            <person name="Gonzalez C."/>
            <person name="Grossetete S."/>
            <person name="Guldener U."/>
            <person name="Henrissat B."/>
            <person name="Howlett B.J."/>
            <person name="Kodira C."/>
            <person name="Kretschmer M."/>
            <person name="Lappartient A."/>
            <person name="Leroch M."/>
            <person name="Levis C."/>
            <person name="Mauceli E."/>
            <person name="Neuveglise C."/>
            <person name="Oeser B."/>
            <person name="Pearson M."/>
            <person name="Poulain J."/>
            <person name="Poussereau N."/>
            <person name="Quesneville H."/>
            <person name="Rascle C."/>
            <person name="Schumacher J."/>
            <person name="Segurens B."/>
            <person name="Sexton A."/>
            <person name="Silva E."/>
            <person name="Sirven C."/>
            <person name="Soanes D.M."/>
            <person name="Talbot N.J."/>
            <person name="Templeton M."/>
            <person name="Yandava C."/>
            <person name="Yarden O."/>
            <person name="Zeng Q."/>
            <person name="Rollins J.A."/>
            <person name="Lebrun M.H."/>
            <person name="Dickman M."/>
        </authorList>
    </citation>
    <scope>NUCLEOTIDE SEQUENCE [LARGE SCALE GENOMIC DNA]</scope>
    <source>
        <strain evidence="2 3">B05.10</strain>
    </source>
</reference>
<evidence type="ECO:0000313" key="3">
    <source>
        <dbReference type="Proteomes" id="UP000001798"/>
    </source>
</evidence>